<accession>A0AA96EJT5</accession>
<sequence length="81" mass="9932">MAEETHPRFAMEVWLQPNIERENELRLKEFLRLFLGRQPTILMNENTLLKEFEKIRKISELKRRALSTERKYRNGKRGVFR</sequence>
<gene>
    <name evidence="1" type="ORF">MarFTMF_064</name>
</gene>
<organism evidence="1">
    <name type="scientific">Marseillevirus sp</name>
    <dbReference type="NCBI Taxonomy" id="2809551"/>
    <lineage>
        <taxon>Viruses</taxon>
        <taxon>Varidnaviria</taxon>
        <taxon>Bamfordvirae</taxon>
        <taxon>Nucleocytoviricota</taxon>
        <taxon>Megaviricetes</taxon>
        <taxon>Pimascovirales</taxon>
        <taxon>Pimascovirales incertae sedis</taxon>
        <taxon>Marseilleviridae</taxon>
        <taxon>Marseillevirus</taxon>
    </lineage>
</organism>
<evidence type="ECO:0000313" key="1">
    <source>
        <dbReference type="EMBL" id="WNL49580.1"/>
    </source>
</evidence>
<protein>
    <submittedName>
        <fullName evidence="1">Uncharacterized protein</fullName>
    </submittedName>
</protein>
<reference evidence="1" key="1">
    <citation type="submission" date="2023-07" db="EMBL/GenBank/DDBJ databases">
        <authorList>
            <person name="Xia Y."/>
        </authorList>
    </citation>
    <scope>NUCLEOTIDE SEQUENCE</scope>
    <source>
        <strain evidence="1">F</strain>
    </source>
</reference>
<name>A0AA96EJT5_9VIRU</name>
<dbReference type="EMBL" id="OR343188">
    <property type="protein sequence ID" value="WNL49580.1"/>
    <property type="molecule type" value="Genomic_DNA"/>
</dbReference>
<proteinExistence type="predicted"/>